<dbReference type="AlphaFoldDB" id="A0A0F9QYF0"/>
<comment type="caution">
    <text evidence="1">The sequence shown here is derived from an EMBL/GenBank/DDBJ whole genome shotgun (WGS) entry which is preliminary data.</text>
</comment>
<sequence length="216" mass="25165">MLKVLCVLKSSSAQGQGFGPMYVHKLRDAVKRHLKMPHEFICLTDLPADRFDCKTEPLTDDLKGWWSKIELFKYKGPCLYFDLDTVLTGSVKGIAEAVCGKGDEDGVRKARLYMLTPSRATERWASGVMAWRGDLSKIHSFFARKDMDRFRWDQRYVSFAADKLRIEIVAVQKYTEVHSYKWHCKEKLPKGAQIICFHGRPRPHEVKDSWVQEHWR</sequence>
<protein>
    <recommendedName>
        <fullName evidence="2">Glycosyltransferase</fullName>
    </recommendedName>
</protein>
<reference evidence="1" key="1">
    <citation type="journal article" date="2015" name="Nature">
        <title>Complex archaea that bridge the gap between prokaryotes and eukaryotes.</title>
        <authorList>
            <person name="Spang A."/>
            <person name="Saw J.H."/>
            <person name="Jorgensen S.L."/>
            <person name="Zaremba-Niedzwiedzka K."/>
            <person name="Martijn J."/>
            <person name="Lind A.E."/>
            <person name="van Eijk R."/>
            <person name="Schleper C."/>
            <person name="Guy L."/>
            <person name="Ettema T.J."/>
        </authorList>
    </citation>
    <scope>NUCLEOTIDE SEQUENCE</scope>
</reference>
<dbReference type="SUPFAM" id="SSF53448">
    <property type="entry name" value="Nucleotide-diphospho-sugar transferases"/>
    <property type="match status" value="1"/>
</dbReference>
<evidence type="ECO:0000313" key="1">
    <source>
        <dbReference type="EMBL" id="KKN42002.1"/>
    </source>
</evidence>
<organism evidence="1">
    <name type="scientific">marine sediment metagenome</name>
    <dbReference type="NCBI Taxonomy" id="412755"/>
    <lineage>
        <taxon>unclassified sequences</taxon>
        <taxon>metagenomes</taxon>
        <taxon>ecological metagenomes</taxon>
    </lineage>
</organism>
<gene>
    <name evidence="1" type="ORF">LCGC14_0717620</name>
</gene>
<proteinExistence type="predicted"/>
<accession>A0A0F9QYF0</accession>
<evidence type="ECO:0008006" key="2">
    <source>
        <dbReference type="Google" id="ProtNLM"/>
    </source>
</evidence>
<dbReference type="EMBL" id="LAZR01001611">
    <property type="protein sequence ID" value="KKN42002.1"/>
    <property type="molecule type" value="Genomic_DNA"/>
</dbReference>
<dbReference type="InterPro" id="IPR029044">
    <property type="entry name" value="Nucleotide-diphossugar_trans"/>
</dbReference>
<name>A0A0F9QYF0_9ZZZZ</name>